<organism evidence="1 2">
    <name type="scientific">Vermiconidia calcicola</name>
    <dbReference type="NCBI Taxonomy" id="1690605"/>
    <lineage>
        <taxon>Eukaryota</taxon>
        <taxon>Fungi</taxon>
        <taxon>Dikarya</taxon>
        <taxon>Ascomycota</taxon>
        <taxon>Pezizomycotina</taxon>
        <taxon>Dothideomycetes</taxon>
        <taxon>Dothideomycetidae</taxon>
        <taxon>Mycosphaerellales</taxon>
        <taxon>Extremaceae</taxon>
        <taxon>Vermiconidia</taxon>
    </lineage>
</organism>
<dbReference type="Proteomes" id="UP001281147">
    <property type="component" value="Unassembled WGS sequence"/>
</dbReference>
<sequence length="292" mass="33824">MSLWLSRPHWDQRYYRGQCLTVGEAQRRLEKLGFYHPQSGQKGRLHELLHRAERGLPSYDQPTAGSLRTIAGASDKGYLKTAKKRELIHFLEEQDEKVGVEFERFMDLPPELRVQVYELYFKSLGPIYAASQPPITKVSRIVREESLPTFYEMSHFVIRVQDPLRSNRPVRPGPKDFFRFDPLTKRFFTSLNDTNLGRLLHVQLRTPNICPLSGACYQIRCDINLGRGTGEIQKDAPGTHYYELRDKTRTRGHIHKFERKIQGFLKVFATPGGRKLQRVDVDGLLAVGARWD</sequence>
<keyword evidence="2" id="KW-1185">Reference proteome</keyword>
<evidence type="ECO:0000313" key="2">
    <source>
        <dbReference type="Proteomes" id="UP001281147"/>
    </source>
</evidence>
<reference evidence="1" key="1">
    <citation type="submission" date="2023-07" db="EMBL/GenBank/DDBJ databases">
        <title>Black Yeasts Isolated from many extreme environments.</title>
        <authorList>
            <person name="Coleine C."/>
            <person name="Stajich J.E."/>
            <person name="Selbmann L."/>
        </authorList>
    </citation>
    <scope>NUCLEOTIDE SEQUENCE</scope>
    <source>
        <strain evidence="1">CCFEE 5714</strain>
    </source>
</reference>
<accession>A0ACC3NV15</accession>
<protein>
    <submittedName>
        <fullName evidence="1">Uncharacterized protein</fullName>
    </submittedName>
</protein>
<comment type="caution">
    <text evidence="1">The sequence shown here is derived from an EMBL/GenBank/DDBJ whole genome shotgun (WGS) entry which is preliminary data.</text>
</comment>
<name>A0ACC3NV15_9PEZI</name>
<gene>
    <name evidence="1" type="ORF">LTR37_002290</name>
</gene>
<dbReference type="EMBL" id="JAUTXU010000012">
    <property type="protein sequence ID" value="KAK3722719.1"/>
    <property type="molecule type" value="Genomic_DNA"/>
</dbReference>
<evidence type="ECO:0000313" key="1">
    <source>
        <dbReference type="EMBL" id="KAK3722719.1"/>
    </source>
</evidence>
<proteinExistence type="predicted"/>